<feature type="region of interest" description="Disordered" evidence="1">
    <location>
        <begin position="29"/>
        <end position="76"/>
    </location>
</feature>
<keyword evidence="3" id="KW-1185">Reference proteome</keyword>
<feature type="compositionally biased region" description="Basic and acidic residues" evidence="1">
    <location>
        <begin position="49"/>
        <end position="64"/>
    </location>
</feature>
<reference evidence="2 3" key="1">
    <citation type="submission" date="2017-11" db="EMBL/GenBank/DDBJ databases">
        <title>The genome of Rhizophagus clarus HR1 reveals common genetic basis of auxotrophy among arbuscular mycorrhizal fungi.</title>
        <authorList>
            <person name="Kobayashi Y."/>
        </authorList>
    </citation>
    <scope>NUCLEOTIDE SEQUENCE [LARGE SCALE GENOMIC DNA]</scope>
    <source>
        <strain evidence="2 3">HR1</strain>
    </source>
</reference>
<feature type="compositionally biased region" description="Basic and acidic residues" evidence="1">
    <location>
        <begin position="32"/>
        <end position="41"/>
    </location>
</feature>
<proteinExistence type="predicted"/>
<evidence type="ECO:0000256" key="1">
    <source>
        <dbReference type="SAM" id="MobiDB-lite"/>
    </source>
</evidence>
<dbReference type="AlphaFoldDB" id="A0A2Z6R2S8"/>
<evidence type="ECO:0000313" key="2">
    <source>
        <dbReference type="EMBL" id="GBB91944.1"/>
    </source>
</evidence>
<dbReference type="Proteomes" id="UP000247702">
    <property type="component" value="Unassembled WGS sequence"/>
</dbReference>
<evidence type="ECO:0000313" key="3">
    <source>
        <dbReference type="Proteomes" id="UP000247702"/>
    </source>
</evidence>
<comment type="caution">
    <text evidence="2">The sequence shown here is derived from an EMBL/GenBank/DDBJ whole genome shotgun (WGS) entry which is preliminary data.</text>
</comment>
<dbReference type="EMBL" id="BEXD01001046">
    <property type="protein sequence ID" value="GBB91944.1"/>
    <property type="molecule type" value="Genomic_DNA"/>
</dbReference>
<sequence>MKASVTSAYTVEVLKISDRIAKLLVNYGETGENSKETDHVRGKVTRPSEAPDDHLNKRQRRDELQMPEYPTEALFK</sequence>
<accession>A0A2Z6R2S8</accession>
<gene>
    <name evidence="2" type="ORF">RclHR1_01940021</name>
</gene>
<organism evidence="2 3">
    <name type="scientific">Rhizophagus clarus</name>
    <dbReference type="NCBI Taxonomy" id="94130"/>
    <lineage>
        <taxon>Eukaryota</taxon>
        <taxon>Fungi</taxon>
        <taxon>Fungi incertae sedis</taxon>
        <taxon>Mucoromycota</taxon>
        <taxon>Glomeromycotina</taxon>
        <taxon>Glomeromycetes</taxon>
        <taxon>Glomerales</taxon>
        <taxon>Glomeraceae</taxon>
        <taxon>Rhizophagus</taxon>
    </lineage>
</organism>
<name>A0A2Z6R2S8_9GLOM</name>
<protein>
    <submittedName>
        <fullName evidence="2">Uncharacterized protein</fullName>
    </submittedName>
</protein>